<proteinExistence type="predicted"/>
<sequence length="519" mass="59304">MKVLIVDDEEHVREAIMLMVDWESFGVKEVLFGKDGAEALKLIARHEPAVLICDMNMPGVDGAELLHTLREQDGDTQVIVASGYDHFAYTRAALLAKGIDYLLKPLRKRDLELALEQAITAWQTRRSHLEKEIETGFKLRMADALMDEHKLAGYFKGETAFSEDIRRVFARRGLPLERVRTALILPCNRAQVFMRFKGDMELFVFSLNNIAHEILRHYGAHYFCRLDEYQWLLLTAADASYAGSPHGYYIDKVMAAWEATLGLKVLTGLNQGETGIEGLPQAIIGARAALLDRDLFQERSIDNKEQAAPLRLKDQQLMFEVALKKKEKRAAAGAVQAFAARLRERGRLRLKELQGYTLEANAMLEKLGGTAMPELQAENKLMPQWIGDFEEWERLLIKLWEDMIEEQDDVRGGRGIDDVYNYITDHFQEDISLTTLAEKFSFNPHYISRKFKEMYNTSVITYLTALRMSKAKMLLAHTTMNVSELANMLGYADENYFSKVFKKQLGVSPLQYRKEQAGK</sequence>
<evidence type="ECO:0000259" key="6">
    <source>
        <dbReference type="PROSITE" id="PS50110"/>
    </source>
</evidence>
<name>A0A934MN48_9BACL</name>
<dbReference type="InterPro" id="IPR020449">
    <property type="entry name" value="Tscrpt_reg_AraC-type_HTH"/>
</dbReference>
<reference evidence="7" key="1">
    <citation type="submission" date="2020-12" db="EMBL/GenBank/DDBJ databases">
        <authorList>
            <person name="Huq M.A."/>
        </authorList>
    </citation>
    <scope>NUCLEOTIDE SEQUENCE</scope>
    <source>
        <strain evidence="7">MAHUQ-46</strain>
    </source>
</reference>
<dbReference type="PROSITE" id="PS01124">
    <property type="entry name" value="HTH_ARAC_FAMILY_2"/>
    <property type="match status" value="1"/>
</dbReference>
<dbReference type="SMART" id="SM00342">
    <property type="entry name" value="HTH_ARAC"/>
    <property type="match status" value="1"/>
</dbReference>
<keyword evidence="8" id="KW-1185">Reference proteome</keyword>
<dbReference type="SMART" id="SM00448">
    <property type="entry name" value="REC"/>
    <property type="match status" value="1"/>
</dbReference>
<dbReference type="CDD" id="cd17536">
    <property type="entry name" value="REC_YesN-like"/>
    <property type="match status" value="1"/>
</dbReference>
<feature type="domain" description="HTH araC/xylS-type" evidence="5">
    <location>
        <begin position="417"/>
        <end position="515"/>
    </location>
</feature>
<evidence type="ECO:0000256" key="1">
    <source>
        <dbReference type="ARBA" id="ARBA00023015"/>
    </source>
</evidence>
<dbReference type="InterPro" id="IPR018060">
    <property type="entry name" value="HTH_AraC"/>
</dbReference>
<evidence type="ECO:0000259" key="5">
    <source>
        <dbReference type="PROSITE" id="PS01124"/>
    </source>
</evidence>
<evidence type="ECO:0000313" key="8">
    <source>
        <dbReference type="Proteomes" id="UP000640274"/>
    </source>
</evidence>
<dbReference type="PROSITE" id="PS50110">
    <property type="entry name" value="RESPONSE_REGULATORY"/>
    <property type="match status" value="1"/>
</dbReference>
<feature type="modified residue" description="4-aspartylphosphate" evidence="4">
    <location>
        <position position="54"/>
    </location>
</feature>
<dbReference type="AlphaFoldDB" id="A0A934MN48"/>
<dbReference type="Proteomes" id="UP000640274">
    <property type="component" value="Unassembled WGS sequence"/>
</dbReference>
<dbReference type="GO" id="GO:0003700">
    <property type="term" value="F:DNA-binding transcription factor activity"/>
    <property type="evidence" value="ECO:0007669"/>
    <property type="project" value="InterPro"/>
</dbReference>
<keyword evidence="4" id="KW-0597">Phosphoprotein</keyword>
<gene>
    <name evidence="7" type="ORF">JFN88_04735</name>
</gene>
<feature type="domain" description="Response regulatory" evidence="6">
    <location>
        <begin position="2"/>
        <end position="119"/>
    </location>
</feature>
<evidence type="ECO:0000256" key="2">
    <source>
        <dbReference type="ARBA" id="ARBA00023125"/>
    </source>
</evidence>
<keyword evidence="3" id="KW-0804">Transcription</keyword>
<comment type="caution">
    <text evidence="7">The sequence shown here is derived from an EMBL/GenBank/DDBJ whole genome shotgun (WGS) entry which is preliminary data.</text>
</comment>
<keyword evidence="1" id="KW-0805">Transcription regulation</keyword>
<dbReference type="GO" id="GO:0000160">
    <property type="term" value="P:phosphorelay signal transduction system"/>
    <property type="evidence" value="ECO:0007669"/>
    <property type="project" value="InterPro"/>
</dbReference>
<dbReference type="InterPro" id="IPR009057">
    <property type="entry name" value="Homeodomain-like_sf"/>
</dbReference>
<protein>
    <submittedName>
        <fullName evidence="7">Response regulator</fullName>
    </submittedName>
</protein>
<dbReference type="RefSeq" id="WP_199018178.1">
    <property type="nucleotide sequence ID" value="NZ_JAELUP010000012.1"/>
</dbReference>
<dbReference type="SUPFAM" id="SSF46689">
    <property type="entry name" value="Homeodomain-like"/>
    <property type="match status" value="2"/>
</dbReference>
<evidence type="ECO:0000313" key="7">
    <source>
        <dbReference type="EMBL" id="MBJ6360626.1"/>
    </source>
</evidence>
<evidence type="ECO:0000256" key="3">
    <source>
        <dbReference type="ARBA" id="ARBA00023163"/>
    </source>
</evidence>
<evidence type="ECO:0000256" key="4">
    <source>
        <dbReference type="PROSITE-ProRule" id="PRU00169"/>
    </source>
</evidence>
<dbReference type="PRINTS" id="PR00032">
    <property type="entry name" value="HTHARAC"/>
</dbReference>
<dbReference type="PANTHER" id="PTHR43280:SF28">
    <property type="entry name" value="HTH-TYPE TRANSCRIPTIONAL ACTIVATOR RHAS"/>
    <property type="match status" value="1"/>
</dbReference>
<dbReference type="PANTHER" id="PTHR43280">
    <property type="entry name" value="ARAC-FAMILY TRANSCRIPTIONAL REGULATOR"/>
    <property type="match status" value="1"/>
</dbReference>
<dbReference type="Gene3D" id="1.10.10.60">
    <property type="entry name" value="Homeodomain-like"/>
    <property type="match status" value="2"/>
</dbReference>
<dbReference type="InterPro" id="IPR018062">
    <property type="entry name" value="HTH_AraC-typ_CS"/>
</dbReference>
<organism evidence="7 8">
    <name type="scientific">Paenibacillus roseus</name>
    <dbReference type="NCBI Taxonomy" id="2798579"/>
    <lineage>
        <taxon>Bacteria</taxon>
        <taxon>Bacillati</taxon>
        <taxon>Bacillota</taxon>
        <taxon>Bacilli</taxon>
        <taxon>Bacillales</taxon>
        <taxon>Paenibacillaceae</taxon>
        <taxon>Paenibacillus</taxon>
    </lineage>
</organism>
<dbReference type="Gene3D" id="3.40.50.2300">
    <property type="match status" value="1"/>
</dbReference>
<dbReference type="InterPro" id="IPR011006">
    <property type="entry name" value="CheY-like_superfamily"/>
</dbReference>
<dbReference type="SUPFAM" id="SSF52172">
    <property type="entry name" value="CheY-like"/>
    <property type="match status" value="1"/>
</dbReference>
<dbReference type="PROSITE" id="PS00041">
    <property type="entry name" value="HTH_ARAC_FAMILY_1"/>
    <property type="match status" value="1"/>
</dbReference>
<accession>A0A934MN48</accession>
<dbReference type="Pfam" id="PF00072">
    <property type="entry name" value="Response_reg"/>
    <property type="match status" value="1"/>
</dbReference>
<dbReference type="InterPro" id="IPR001789">
    <property type="entry name" value="Sig_transdc_resp-reg_receiver"/>
</dbReference>
<dbReference type="Pfam" id="PF12833">
    <property type="entry name" value="HTH_18"/>
    <property type="match status" value="1"/>
</dbReference>
<keyword evidence="2" id="KW-0238">DNA-binding</keyword>
<dbReference type="EMBL" id="JAELUP010000012">
    <property type="protein sequence ID" value="MBJ6360626.1"/>
    <property type="molecule type" value="Genomic_DNA"/>
</dbReference>
<dbReference type="GO" id="GO:0043565">
    <property type="term" value="F:sequence-specific DNA binding"/>
    <property type="evidence" value="ECO:0007669"/>
    <property type="project" value="InterPro"/>
</dbReference>